<gene>
    <name evidence="1" type="ORF">TPAR_05346</name>
</gene>
<evidence type="ECO:0000313" key="1">
    <source>
        <dbReference type="EMBL" id="POR34412.1"/>
    </source>
</evidence>
<proteinExistence type="predicted"/>
<protein>
    <submittedName>
        <fullName evidence="1">Uncharacterized protein</fullName>
    </submittedName>
</protein>
<reference evidence="1 2" key="1">
    <citation type="submission" date="2018-01" db="EMBL/GenBank/DDBJ databases">
        <title>Harnessing the power of phylogenomics to disentangle the directionality and signatures of interkingdom host jumping in the parasitic fungal genus Tolypocladium.</title>
        <authorList>
            <person name="Quandt C.A."/>
            <person name="Patterson W."/>
            <person name="Spatafora J.W."/>
        </authorList>
    </citation>
    <scope>NUCLEOTIDE SEQUENCE [LARGE SCALE GENOMIC DNA]</scope>
    <source>
        <strain evidence="1 2">NRBC 100945</strain>
    </source>
</reference>
<organism evidence="1 2">
    <name type="scientific">Tolypocladium paradoxum</name>
    <dbReference type="NCBI Taxonomy" id="94208"/>
    <lineage>
        <taxon>Eukaryota</taxon>
        <taxon>Fungi</taxon>
        <taxon>Dikarya</taxon>
        <taxon>Ascomycota</taxon>
        <taxon>Pezizomycotina</taxon>
        <taxon>Sordariomycetes</taxon>
        <taxon>Hypocreomycetidae</taxon>
        <taxon>Hypocreales</taxon>
        <taxon>Ophiocordycipitaceae</taxon>
        <taxon>Tolypocladium</taxon>
    </lineage>
</organism>
<dbReference type="Proteomes" id="UP000237481">
    <property type="component" value="Unassembled WGS sequence"/>
</dbReference>
<comment type="caution">
    <text evidence="1">The sequence shown here is derived from an EMBL/GenBank/DDBJ whole genome shotgun (WGS) entry which is preliminary data.</text>
</comment>
<dbReference type="EMBL" id="PKSG01000525">
    <property type="protein sequence ID" value="POR34412.1"/>
    <property type="molecule type" value="Genomic_DNA"/>
</dbReference>
<sequence>MSRYQPTPVPLRKLRLPGRVGQMQQRSWAKVSKADERMEKECLSTTTPITFTQLLLAMFWTRSITSLQCWASEGVNSMAITWQKNHAPLMASCFSSNRGLVT</sequence>
<dbReference type="AlphaFoldDB" id="A0A2S4KW48"/>
<evidence type="ECO:0000313" key="2">
    <source>
        <dbReference type="Proteomes" id="UP000237481"/>
    </source>
</evidence>
<keyword evidence="2" id="KW-1185">Reference proteome</keyword>
<accession>A0A2S4KW48</accession>
<name>A0A2S4KW48_9HYPO</name>